<dbReference type="InterPro" id="IPR002110">
    <property type="entry name" value="Ankyrin_rpt"/>
</dbReference>
<comment type="caution">
    <text evidence="2">The sequence shown here is derived from an EMBL/GenBank/DDBJ whole genome shotgun (WGS) entry which is preliminary data.</text>
</comment>
<dbReference type="PROSITE" id="PS50088">
    <property type="entry name" value="ANK_REPEAT"/>
    <property type="match status" value="2"/>
</dbReference>
<evidence type="ECO:0000313" key="3">
    <source>
        <dbReference type="Proteomes" id="UP000215305"/>
    </source>
</evidence>
<evidence type="ECO:0000256" key="1">
    <source>
        <dbReference type="PROSITE-ProRule" id="PRU00023"/>
    </source>
</evidence>
<dbReference type="AlphaFoldDB" id="A0A397GUF1"/>
<dbReference type="GeneID" id="38127658"/>
<dbReference type="PANTHER" id="PTHR24133">
    <property type="entry name" value="ANKYRIN DOMAIN-CONTAINING"/>
    <property type="match status" value="1"/>
</dbReference>
<dbReference type="EMBL" id="NKHU02000118">
    <property type="protein sequence ID" value="RHZ53919.1"/>
    <property type="molecule type" value="Genomic_DNA"/>
</dbReference>
<dbReference type="InterPro" id="IPR052391">
    <property type="entry name" value="E3_Ligase-Neurotoxin"/>
</dbReference>
<sequence length="421" mass="47173">MVEAEESSEATPLLQKAAPIVSAQECRQHKQLLRCFLNLKQTVSKTKGLFKTEYVHEIKTELDPIARQSTVEERRWSIYVSRAIHRFSVWWTHLPALGTPGLESSQLSEKPYGQHGGWAWTMDQMPPLDIVEIFLGRGGMSERLKDQDYELPLNRAIIYGHIPILQFFLQRGVNPWYAREGYTALVAAVCGGHVEVVQLLPWDAEHRHLLDPGRQLRELGQALWTAAHYGNEELIHLLLAEGADVNFRSEDTIPLGNAVINGHYSTAKLLLQAGADPKMVDCGNIGLLARAAEPSVACFMPRADQAPVIPGRGSNELIALRQYLFDELIRNFHPRTLPDSHQVFDDAVTAFIITSIAPSEKPVESSLQYSLTFLTFIVQKLNLHIDAPELSMEDREEREGCGGPRILSTVTLPYLSMVILA</sequence>
<keyword evidence="1" id="KW-0040">ANK repeat</keyword>
<dbReference type="SMART" id="SM00248">
    <property type="entry name" value="ANK"/>
    <property type="match status" value="4"/>
</dbReference>
<name>A0A397GUF1_ASPTH</name>
<dbReference type="STRING" id="41047.A0A397GUF1"/>
<reference evidence="2" key="1">
    <citation type="submission" date="2018-08" db="EMBL/GenBank/DDBJ databases">
        <title>Draft genome sequence of azole-resistant Aspergillus thermomutatus (Neosartorya pseudofischeri) strain HMR AF 39, isolated from a human nasal aspirate.</title>
        <authorList>
            <person name="Parent-Michaud M."/>
            <person name="Dufresne P.J."/>
            <person name="Fournier E."/>
            <person name="Martineau C."/>
            <person name="Moreira S."/>
            <person name="Perkins V."/>
            <person name="De Repentigny L."/>
            <person name="Dufresne S.F."/>
        </authorList>
    </citation>
    <scope>NUCLEOTIDE SEQUENCE [LARGE SCALE GENOMIC DNA]</scope>
    <source>
        <strain evidence="2">HMR AF 39</strain>
    </source>
</reference>
<protein>
    <submittedName>
        <fullName evidence="2">Uncharacterized protein</fullName>
    </submittedName>
</protein>
<dbReference type="OrthoDB" id="2684236at2759"/>
<dbReference type="PRINTS" id="PR01415">
    <property type="entry name" value="ANKYRIN"/>
</dbReference>
<keyword evidence="3" id="KW-1185">Reference proteome</keyword>
<dbReference type="Pfam" id="PF12796">
    <property type="entry name" value="Ank_2"/>
    <property type="match status" value="2"/>
</dbReference>
<dbReference type="PANTHER" id="PTHR24133:SF40">
    <property type="entry name" value="ANKYRIN REPEAT DOMAIN 44"/>
    <property type="match status" value="1"/>
</dbReference>
<dbReference type="Gene3D" id="1.25.40.20">
    <property type="entry name" value="Ankyrin repeat-containing domain"/>
    <property type="match status" value="2"/>
</dbReference>
<evidence type="ECO:0000313" key="2">
    <source>
        <dbReference type="EMBL" id="RHZ53919.1"/>
    </source>
</evidence>
<dbReference type="InterPro" id="IPR036770">
    <property type="entry name" value="Ankyrin_rpt-contain_sf"/>
</dbReference>
<gene>
    <name evidence="2" type="ORF">CDV56_105684</name>
</gene>
<dbReference type="SUPFAM" id="SSF48403">
    <property type="entry name" value="Ankyrin repeat"/>
    <property type="match status" value="1"/>
</dbReference>
<feature type="repeat" description="ANK" evidence="1">
    <location>
        <begin position="250"/>
        <end position="282"/>
    </location>
</feature>
<feature type="repeat" description="ANK" evidence="1">
    <location>
        <begin position="218"/>
        <end position="250"/>
    </location>
</feature>
<dbReference type="RefSeq" id="XP_026613776.1">
    <property type="nucleotide sequence ID" value="XM_026759303.1"/>
</dbReference>
<accession>A0A397GUF1</accession>
<dbReference type="VEuPathDB" id="FungiDB:CDV56_105684"/>
<dbReference type="Proteomes" id="UP000215305">
    <property type="component" value="Unassembled WGS sequence"/>
</dbReference>
<dbReference type="PROSITE" id="PS50297">
    <property type="entry name" value="ANK_REP_REGION"/>
    <property type="match status" value="1"/>
</dbReference>
<organism evidence="2 3">
    <name type="scientific">Aspergillus thermomutatus</name>
    <name type="common">Neosartorya pseudofischeri</name>
    <dbReference type="NCBI Taxonomy" id="41047"/>
    <lineage>
        <taxon>Eukaryota</taxon>
        <taxon>Fungi</taxon>
        <taxon>Dikarya</taxon>
        <taxon>Ascomycota</taxon>
        <taxon>Pezizomycotina</taxon>
        <taxon>Eurotiomycetes</taxon>
        <taxon>Eurotiomycetidae</taxon>
        <taxon>Eurotiales</taxon>
        <taxon>Aspergillaceae</taxon>
        <taxon>Aspergillus</taxon>
        <taxon>Aspergillus subgen. Fumigati</taxon>
    </lineage>
</organism>
<proteinExistence type="predicted"/>